<evidence type="ECO:0000256" key="3">
    <source>
        <dbReference type="ARBA" id="ARBA00023295"/>
    </source>
</evidence>
<organism evidence="6 7">
    <name type="scientific">Aureimonas phyllosphaerae</name>
    <dbReference type="NCBI Taxonomy" id="1166078"/>
    <lineage>
        <taxon>Bacteria</taxon>
        <taxon>Pseudomonadati</taxon>
        <taxon>Pseudomonadota</taxon>
        <taxon>Alphaproteobacteria</taxon>
        <taxon>Hyphomicrobiales</taxon>
        <taxon>Aurantimonadaceae</taxon>
        <taxon>Aureimonas</taxon>
    </lineage>
</organism>
<feature type="region of interest" description="Disordered" evidence="4">
    <location>
        <begin position="456"/>
        <end position="478"/>
    </location>
</feature>
<dbReference type="Gene3D" id="3.20.20.80">
    <property type="entry name" value="Glycosidases"/>
    <property type="match status" value="1"/>
</dbReference>
<dbReference type="EMBL" id="JACIDO010000006">
    <property type="protein sequence ID" value="MBB3936847.1"/>
    <property type="molecule type" value="Genomic_DNA"/>
</dbReference>
<protein>
    <submittedName>
        <fullName evidence="6">Glycogen operon protein</fullName>
        <ecNumber evidence="6">3.2.1.-</ecNumber>
    </submittedName>
</protein>
<gene>
    <name evidence="6" type="ORF">GGR05_003012</name>
</gene>
<evidence type="ECO:0000256" key="4">
    <source>
        <dbReference type="SAM" id="MobiDB-lite"/>
    </source>
</evidence>
<dbReference type="GO" id="GO:0005980">
    <property type="term" value="P:glycogen catabolic process"/>
    <property type="evidence" value="ECO:0007669"/>
    <property type="project" value="InterPro"/>
</dbReference>
<evidence type="ECO:0000313" key="6">
    <source>
        <dbReference type="EMBL" id="MBB3936847.1"/>
    </source>
</evidence>
<evidence type="ECO:0000259" key="5">
    <source>
        <dbReference type="SMART" id="SM00642"/>
    </source>
</evidence>
<dbReference type="PANTHER" id="PTHR43002">
    <property type="entry name" value="GLYCOGEN DEBRANCHING ENZYME"/>
    <property type="match status" value="1"/>
</dbReference>
<dbReference type="InterPro" id="IPR017853">
    <property type="entry name" value="GH"/>
</dbReference>
<dbReference type="InterPro" id="IPR006047">
    <property type="entry name" value="GH13_cat_dom"/>
</dbReference>
<dbReference type="Gene3D" id="2.60.40.10">
    <property type="entry name" value="Immunoglobulins"/>
    <property type="match status" value="1"/>
</dbReference>
<evidence type="ECO:0000313" key="7">
    <source>
        <dbReference type="Proteomes" id="UP000531216"/>
    </source>
</evidence>
<dbReference type="InterPro" id="IPR013780">
    <property type="entry name" value="Glyco_hydro_b"/>
</dbReference>
<feature type="domain" description="Glycosyl hydrolase family 13 catalytic" evidence="5">
    <location>
        <begin position="153"/>
        <end position="556"/>
    </location>
</feature>
<dbReference type="SUPFAM" id="SSF51011">
    <property type="entry name" value="Glycosyl hydrolase domain"/>
    <property type="match status" value="1"/>
</dbReference>
<dbReference type="Proteomes" id="UP000531216">
    <property type="component" value="Unassembled WGS sequence"/>
</dbReference>
<dbReference type="InterPro" id="IPR013783">
    <property type="entry name" value="Ig-like_fold"/>
</dbReference>
<evidence type="ECO:0000256" key="1">
    <source>
        <dbReference type="ARBA" id="ARBA00008061"/>
    </source>
</evidence>
<dbReference type="CDD" id="cd02856">
    <property type="entry name" value="E_set_GDE_Isoamylase_N"/>
    <property type="match status" value="1"/>
</dbReference>
<dbReference type="InterPro" id="IPR004193">
    <property type="entry name" value="Glyco_hydro_13_N"/>
</dbReference>
<dbReference type="NCBIfam" id="TIGR02100">
    <property type="entry name" value="glgX_debranch"/>
    <property type="match status" value="1"/>
</dbReference>
<feature type="compositionally biased region" description="Basic and acidic residues" evidence="4">
    <location>
        <begin position="456"/>
        <end position="470"/>
    </location>
</feature>
<keyword evidence="7" id="KW-1185">Reference proteome</keyword>
<dbReference type="GO" id="GO:0004135">
    <property type="term" value="F:amylo-alpha-1,6-glucosidase activity"/>
    <property type="evidence" value="ECO:0007669"/>
    <property type="project" value="InterPro"/>
</dbReference>
<comment type="similarity">
    <text evidence="1">Belongs to the glycosyl hydrolase 13 family.</text>
</comment>
<dbReference type="SUPFAM" id="SSF81296">
    <property type="entry name" value="E set domains"/>
    <property type="match status" value="1"/>
</dbReference>
<dbReference type="AlphaFoldDB" id="A0A7W6BTW5"/>
<sequence>MTMITAERGAPQRLGASVAADGVHVAVFSAHASRIELCLFDPAGINERERLALPGRAGDVHFGFLPGLAEGALYGLRAHGPFDLAKGHRFDPAKLLVDPYALRLDRPFVYHAALGAPVARQLDTAALVPRAVVCRPDAGALVLPSRAPGFTYELLVRAYTQRHEGVPAPLRGTLGALAEPAVLDHLERLGVETVELMPLTAAIDERHLVRLGLSNAWGYNPVCQMAPDPRLVPGGWAEVRRVTEALHARGIRVLLDMVLNHSGESDHGGPTLSYRGLDNATYYAADPAEPDRLVNDTGTGNTFAFWREPVMQLGIDALRAWVELGGIDGFRYDLGTILGRGPEGFSPDAPFLRRLAGDPVLKDRLHVMEPWDIGPGGYQVGRFPAPFLEWQDRFRDDVRRFWRGENGLLSALATRLSGSPDLFAGPGRDAASGVNFVAAHDGFTLADVVAYEDKHNEANGEGNRDGHNENHSWNNGAEGAGADPAILAARQRDIRALLATLFVSRGNPMIVAGDEMGRSQRGNNNAYAQDNETVWVDWTAADEGLVAFTARLARLRADTPALRSPAFLTGAEVDGAPDVTWLGADGTAMAPVEWQDGERPWLGARLAVEGSAALVYLHAGRDVLRLRLPPPPPGRTHRLALASDRPDEPERALEEGCDLVVASRSVVIVVEA</sequence>
<dbReference type="CDD" id="cd11326">
    <property type="entry name" value="AmyAc_Glg_debranch"/>
    <property type="match status" value="1"/>
</dbReference>
<dbReference type="InterPro" id="IPR014756">
    <property type="entry name" value="Ig_E-set"/>
</dbReference>
<dbReference type="OrthoDB" id="3236218at2"/>
<dbReference type="InterPro" id="IPR044505">
    <property type="entry name" value="GlgX_Isoamylase_N_E_set"/>
</dbReference>
<accession>A0A7W6BTW5</accession>
<dbReference type="Gene3D" id="2.60.40.1180">
    <property type="entry name" value="Golgi alpha-mannosidase II"/>
    <property type="match status" value="1"/>
</dbReference>
<keyword evidence="2 6" id="KW-0378">Hydrolase</keyword>
<keyword evidence="3 6" id="KW-0326">Glycosidase</keyword>
<reference evidence="6 7" key="1">
    <citation type="submission" date="2020-08" db="EMBL/GenBank/DDBJ databases">
        <title>Genomic Encyclopedia of Type Strains, Phase IV (KMG-IV): sequencing the most valuable type-strain genomes for metagenomic binning, comparative biology and taxonomic classification.</title>
        <authorList>
            <person name="Goeker M."/>
        </authorList>
    </citation>
    <scope>NUCLEOTIDE SEQUENCE [LARGE SCALE GENOMIC DNA]</scope>
    <source>
        <strain evidence="6 7">DSM 25024</strain>
    </source>
</reference>
<proteinExistence type="inferred from homology"/>
<dbReference type="EC" id="3.2.1.-" evidence="6"/>
<name>A0A7W6BTW5_9HYPH</name>
<dbReference type="RefSeq" id="WP_090962530.1">
    <property type="nucleotide sequence ID" value="NZ_FOOA01000006.1"/>
</dbReference>
<dbReference type="SUPFAM" id="SSF51445">
    <property type="entry name" value="(Trans)glycosidases"/>
    <property type="match status" value="1"/>
</dbReference>
<comment type="caution">
    <text evidence="6">The sequence shown here is derived from an EMBL/GenBank/DDBJ whole genome shotgun (WGS) entry which is preliminary data.</text>
</comment>
<evidence type="ECO:0000256" key="2">
    <source>
        <dbReference type="ARBA" id="ARBA00022801"/>
    </source>
</evidence>
<dbReference type="InterPro" id="IPR011837">
    <property type="entry name" value="Glycogen_debranch_GlgX"/>
</dbReference>
<dbReference type="SMART" id="SM00642">
    <property type="entry name" value="Aamy"/>
    <property type="match status" value="1"/>
</dbReference>
<dbReference type="Pfam" id="PF02922">
    <property type="entry name" value="CBM_48"/>
    <property type="match status" value="1"/>
</dbReference>